<feature type="compositionally biased region" description="Low complexity" evidence="8">
    <location>
        <begin position="368"/>
        <end position="383"/>
    </location>
</feature>
<dbReference type="SUPFAM" id="SSF49879">
    <property type="entry name" value="SMAD/FHA domain"/>
    <property type="match status" value="1"/>
</dbReference>
<evidence type="ECO:0000256" key="1">
    <source>
        <dbReference type="ARBA" id="ARBA00004496"/>
    </source>
</evidence>
<feature type="binding site" evidence="6">
    <location>
        <begin position="86"/>
        <end position="93"/>
    </location>
    <ligand>
        <name>ATP</name>
        <dbReference type="ChEBI" id="CHEBI:30616"/>
    </ligand>
</feature>
<dbReference type="PROSITE" id="PS00411">
    <property type="entry name" value="KINESIN_MOTOR_1"/>
    <property type="match status" value="1"/>
</dbReference>
<dbReference type="PROSITE" id="PS50067">
    <property type="entry name" value="KINESIN_MOTOR_2"/>
    <property type="match status" value="1"/>
</dbReference>
<dbReference type="AlphaFoldDB" id="A0A5J4WFW5"/>
<dbReference type="InterPro" id="IPR008984">
    <property type="entry name" value="SMAD_FHA_dom_sf"/>
</dbReference>
<name>A0A5J4WFW5_9EUKA</name>
<dbReference type="OrthoDB" id="3176171at2759"/>
<evidence type="ECO:0000313" key="11">
    <source>
        <dbReference type="Proteomes" id="UP000324800"/>
    </source>
</evidence>
<dbReference type="InterPro" id="IPR027640">
    <property type="entry name" value="Kinesin-like_fam"/>
</dbReference>
<evidence type="ECO:0000256" key="3">
    <source>
        <dbReference type="ARBA" id="ARBA00022741"/>
    </source>
</evidence>
<feature type="compositionally biased region" description="Polar residues" evidence="8">
    <location>
        <begin position="954"/>
        <end position="972"/>
    </location>
</feature>
<evidence type="ECO:0000256" key="6">
    <source>
        <dbReference type="PROSITE-ProRule" id="PRU00283"/>
    </source>
</evidence>
<dbReference type="PRINTS" id="PR00380">
    <property type="entry name" value="KINESINHEAVY"/>
</dbReference>
<dbReference type="Gene3D" id="3.40.850.10">
    <property type="entry name" value="Kinesin motor domain"/>
    <property type="match status" value="1"/>
</dbReference>
<evidence type="ECO:0000256" key="7">
    <source>
        <dbReference type="SAM" id="Coils"/>
    </source>
</evidence>
<dbReference type="GO" id="GO:0007018">
    <property type="term" value="P:microtubule-based movement"/>
    <property type="evidence" value="ECO:0007669"/>
    <property type="project" value="InterPro"/>
</dbReference>
<keyword evidence="2" id="KW-0963">Cytoplasm</keyword>
<proteinExistence type="inferred from homology"/>
<comment type="similarity">
    <text evidence="6">Belongs to the TRAFAC class myosin-kinesin ATPase superfamily. Kinesin family.</text>
</comment>
<dbReference type="EMBL" id="SNRW01002111">
    <property type="protein sequence ID" value="KAA6393877.1"/>
    <property type="molecule type" value="Genomic_DNA"/>
</dbReference>
<dbReference type="InterPro" id="IPR027417">
    <property type="entry name" value="P-loop_NTPase"/>
</dbReference>
<feature type="compositionally biased region" description="Low complexity" evidence="8">
    <location>
        <begin position="944"/>
        <end position="953"/>
    </location>
</feature>
<feature type="region of interest" description="Disordered" evidence="8">
    <location>
        <begin position="939"/>
        <end position="972"/>
    </location>
</feature>
<dbReference type="GO" id="GO:0003777">
    <property type="term" value="F:microtubule motor activity"/>
    <property type="evidence" value="ECO:0007669"/>
    <property type="project" value="InterPro"/>
</dbReference>
<evidence type="ECO:0000256" key="8">
    <source>
        <dbReference type="SAM" id="MobiDB-lite"/>
    </source>
</evidence>
<protein>
    <submittedName>
        <fullName evidence="10">Putative Kinesin-II 95 kDa subunit</fullName>
    </submittedName>
</protein>
<dbReference type="GO" id="GO:0005524">
    <property type="term" value="F:ATP binding"/>
    <property type="evidence" value="ECO:0007669"/>
    <property type="project" value="UniProtKB-UniRule"/>
</dbReference>
<dbReference type="SMART" id="SM00129">
    <property type="entry name" value="KISc"/>
    <property type="match status" value="1"/>
</dbReference>
<dbReference type="PANTHER" id="PTHR47969">
    <property type="entry name" value="CHROMOSOME-ASSOCIATED KINESIN KIF4A-RELATED"/>
    <property type="match status" value="1"/>
</dbReference>
<comment type="subcellular location">
    <subcellularLocation>
        <location evidence="1">Cytoplasm</location>
    </subcellularLocation>
</comment>
<dbReference type="InterPro" id="IPR001752">
    <property type="entry name" value="Kinesin_motor_dom"/>
</dbReference>
<dbReference type="GO" id="GO:0005737">
    <property type="term" value="C:cytoplasm"/>
    <property type="evidence" value="ECO:0007669"/>
    <property type="project" value="UniProtKB-SubCell"/>
</dbReference>
<keyword evidence="4 6" id="KW-0067">ATP-binding</keyword>
<evidence type="ECO:0000256" key="4">
    <source>
        <dbReference type="ARBA" id="ARBA00022840"/>
    </source>
</evidence>
<dbReference type="GO" id="GO:0008017">
    <property type="term" value="F:microtubule binding"/>
    <property type="evidence" value="ECO:0007669"/>
    <property type="project" value="InterPro"/>
</dbReference>
<dbReference type="InterPro" id="IPR019821">
    <property type="entry name" value="Kinesin_motor_CS"/>
</dbReference>
<reference evidence="10 11" key="1">
    <citation type="submission" date="2019-03" db="EMBL/GenBank/DDBJ databases">
        <title>Single cell metagenomics reveals metabolic interactions within the superorganism composed of flagellate Streblomastix strix and complex community of Bacteroidetes bacteria on its surface.</title>
        <authorList>
            <person name="Treitli S.C."/>
            <person name="Kolisko M."/>
            <person name="Husnik F."/>
            <person name="Keeling P."/>
            <person name="Hampl V."/>
        </authorList>
    </citation>
    <scope>NUCLEOTIDE SEQUENCE [LARGE SCALE GENOMIC DNA]</scope>
    <source>
        <strain evidence="10">ST1C</strain>
    </source>
</reference>
<dbReference type="GO" id="GO:0051231">
    <property type="term" value="P:spindle elongation"/>
    <property type="evidence" value="ECO:0007669"/>
    <property type="project" value="TreeGrafter"/>
</dbReference>
<gene>
    <name evidence="10" type="ORF">EZS28_010599</name>
</gene>
<accession>A0A5J4WFW5</accession>
<comment type="caution">
    <text evidence="10">The sequence shown here is derived from an EMBL/GenBank/DDBJ whole genome shotgun (WGS) entry which is preliminary data.</text>
</comment>
<evidence type="ECO:0000313" key="10">
    <source>
        <dbReference type="EMBL" id="KAA6393877.1"/>
    </source>
</evidence>
<keyword evidence="3 6" id="KW-0547">Nucleotide-binding</keyword>
<dbReference type="GO" id="GO:0005875">
    <property type="term" value="C:microtubule associated complex"/>
    <property type="evidence" value="ECO:0007669"/>
    <property type="project" value="TreeGrafter"/>
</dbReference>
<feature type="region of interest" description="Disordered" evidence="8">
    <location>
        <begin position="363"/>
        <end position="400"/>
    </location>
</feature>
<evidence type="ECO:0000256" key="2">
    <source>
        <dbReference type="ARBA" id="ARBA00022490"/>
    </source>
</evidence>
<dbReference type="Gene3D" id="2.60.200.20">
    <property type="match status" value="1"/>
</dbReference>
<dbReference type="FunFam" id="3.40.850.10:FF:000082">
    <property type="entry name" value="OSM3-like kinesin"/>
    <property type="match status" value="1"/>
</dbReference>
<sequence>MAESVLVAVRVRPLNSKEKAAKDTEIQQNTKTSITITNPTKKESKSFTFDYVYGTSSIQENLYNDLGKLYLENAWAGFNCTLFAYGQTGSGKSYSMTGNMTPEDQKGIIPRGCQEMFDRITNTEDSNVSYAVRVSYLEIYNEKLQDLLDPKTVKTINIRESPTKGIYVENVVEQPVASYKEIDKVLADGNKVRTTAATAMNATSSRSHSVLTIFFTRNEIISGKKTQKDSQINLVDLAGSERQSQTEASGDRLTEACAINKSLSALGNVIAALVDVAKGKSTFVPYRDSILTRMLQDSLGGNSKTIMIAAVSPASSNYDETLSTLQYADRAKQIKNKPTVNESETDKLIKELKAEIERLKAEIQAQNSGSSSSGSASGSSSGSGIVGMSPEEEEEFRKKQAEYEAEIESKRAEIAQQQELAAQKEAELAEKKAALDAQLSELEQQKAQQAQNAAQSAQNAKEQEELKKKIASLEQQQKAIEAEIQKQNNADEGLAAKQAEADQLRESREQTLADLAAIMNQLDNLTMTAEQRKKKADAIKKQREEYLSDLGLSSAEAGDLAGTEKDGPQLRNISVDRDLSGNLVYYIPAGSTGIGSVKPKDGVAAKLPSAQCDKFILIRGLGVKQAHCCIKYNKTSSGEKVTIQVYPPIQGTKDNIDPYIVINGVKLTSAKGQQELFHYDRIIIGRNIIFRFQFDRKQALNPSKNKLLSEDDELLALEAELAVARGQVMSVEDWNNKDKTQQALVDADKFIDEANALAKRMGRRIDYSLDIGEDKKQINVNVVSHEISKVQIWPISKLEGRIPIMHYLVKDFIDDGVLNGTQGPVPVTTEAAAAHISNDDKQTNVGTGKYYGTQEELADDYTATDVALRAAEQDPFFDPPGDILVGIAGVQLQNVLVLGQMNVFTCSIKRKDKIPNNNGGFDQVEKLFGDVSLKMHVTVKSDGSDSNTTSNTTEQVASPSNTAQTTSINAQRQNARRLIKKKETVPIKKIRLTRGIFLEREVDSASNSTEQLIVKKQRRAVRIRTQLTVDPQSLYGKDVQITMDIVSCAFNSDAPSTKGVQIKFNSPTVGKEWTRRKWKPNTELISKLRRKRKSQSGASVSGKQEYLLKESFTFEFPNFNETQYNQLSQQILNLEVWAHPEKYSVLDELRGPTAGSNSNLPPDMMKVQLSVLAEQEIQKAAKNSLSVQSREAEVQKMRDELNELIKKHEELKGQSKSSSCIIL</sequence>
<evidence type="ECO:0000256" key="5">
    <source>
        <dbReference type="ARBA" id="ARBA00023054"/>
    </source>
</evidence>
<dbReference type="Pfam" id="PF00225">
    <property type="entry name" value="Kinesin"/>
    <property type="match status" value="1"/>
</dbReference>
<dbReference type="Proteomes" id="UP000324800">
    <property type="component" value="Unassembled WGS sequence"/>
</dbReference>
<dbReference type="GO" id="GO:0007052">
    <property type="term" value="P:mitotic spindle organization"/>
    <property type="evidence" value="ECO:0007669"/>
    <property type="project" value="TreeGrafter"/>
</dbReference>
<keyword evidence="5 7" id="KW-0175">Coiled coil</keyword>
<dbReference type="SUPFAM" id="SSF52540">
    <property type="entry name" value="P-loop containing nucleoside triphosphate hydrolases"/>
    <property type="match status" value="1"/>
</dbReference>
<keyword evidence="6" id="KW-0505">Motor protein</keyword>
<dbReference type="PANTHER" id="PTHR47969:SF15">
    <property type="entry name" value="CHROMOSOME-ASSOCIATED KINESIN KIF4A-RELATED"/>
    <property type="match status" value="1"/>
</dbReference>
<feature type="coiled-coil region" evidence="7">
    <location>
        <begin position="1187"/>
        <end position="1214"/>
    </location>
</feature>
<evidence type="ECO:0000259" key="9">
    <source>
        <dbReference type="PROSITE" id="PS50067"/>
    </source>
</evidence>
<dbReference type="InterPro" id="IPR036961">
    <property type="entry name" value="Kinesin_motor_dom_sf"/>
</dbReference>
<organism evidence="10 11">
    <name type="scientific">Streblomastix strix</name>
    <dbReference type="NCBI Taxonomy" id="222440"/>
    <lineage>
        <taxon>Eukaryota</taxon>
        <taxon>Metamonada</taxon>
        <taxon>Preaxostyla</taxon>
        <taxon>Oxymonadida</taxon>
        <taxon>Streblomastigidae</taxon>
        <taxon>Streblomastix</taxon>
    </lineage>
</organism>
<feature type="domain" description="Kinesin motor" evidence="9">
    <location>
        <begin position="4"/>
        <end position="334"/>
    </location>
</feature>